<proteinExistence type="predicted"/>
<evidence type="ECO:0000256" key="1">
    <source>
        <dbReference type="SAM" id="MobiDB-lite"/>
    </source>
</evidence>
<organism evidence="2 3">
    <name type="scientific">Acidovorax benzenivorans</name>
    <dbReference type="NCBI Taxonomy" id="2987520"/>
    <lineage>
        <taxon>Bacteria</taxon>
        <taxon>Pseudomonadati</taxon>
        <taxon>Pseudomonadota</taxon>
        <taxon>Betaproteobacteria</taxon>
        <taxon>Burkholderiales</taxon>
        <taxon>Comamonadaceae</taxon>
        <taxon>Acidovorax</taxon>
    </lineage>
</organism>
<name>A0ABT5RRE3_9BURK</name>
<accession>A0ABT5RRE3</accession>
<evidence type="ECO:0000313" key="3">
    <source>
        <dbReference type="Proteomes" id="UP001148932"/>
    </source>
</evidence>
<keyword evidence="3" id="KW-1185">Reference proteome</keyword>
<protein>
    <submittedName>
        <fullName evidence="2">DUF4124 domain-containing protein</fullName>
    </submittedName>
</protein>
<sequence length="113" mass="12117">MRSPRERAFWSILAALVLAAAAAAWGTSDQWLPHAGPWMEQAWKKATRPGPESLPPEKRAAAQARSAQGAASQPVAPQPRKCVKDGRVTYTDQPCDKGSRELAVDGAVTSLPQ</sequence>
<gene>
    <name evidence="2" type="ORF">OIN59_02375</name>
</gene>
<comment type="caution">
    <text evidence="2">The sequence shown here is derived from an EMBL/GenBank/DDBJ whole genome shotgun (WGS) entry which is preliminary data.</text>
</comment>
<dbReference type="EMBL" id="JAPCKI010000001">
    <property type="protein sequence ID" value="MDD2176259.1"/>
    <property type="molecule type" value="Genomic_DNA"/>
</dbReference>
<evidence type="ECO:0000313" key="2">
    <source>
        <dbReference type="EMBL" id="MDD2176259.1"/>
    </source>
</evidence>
<reference evidence="2" key="1">
    <citation type="submission" date="2022-10" db="EMBL/GenBank/DDBJ databases">
        <title>Description of microaerobic benzene degrading bacteria.</title>
        <authorList>
            <person name="Bedics A."/>
            <person name="Tancsics A."/>
            <person name="Banerjee S."/>
        </authorList>
    </citation>
    <scope>NUCLEOTIDE SEQUENCE</scope>
    <source>
        <strain evidence="2">D2M1</strain>
    </source>
</reference>
<dbReference type="Proteomes" id="UP001148932">
    <property type="component" value="Unassembled WGS sequence"/>
</dbReference>
<dbReference type="RefSeq" id="WP_274106766.1">
    <property type="nucleotide sequence ID" value="NZ_JAPCKI010000001.1"/>
</dbReference>
<feature type="compositionally biased region" description="Low complexity" evidence="1">
    <location>
        <begin position="61"/>
        <end position="73"/>
    </location>
</feature>
<feature type="region of interest" description="Disordered" evidence="1">
    <location>
        <begin position="43"/>
        <end position="82"/>
    </location>
</feature>